<organism evidence="1 2">
    <name type="scientific">Kribbella sancticallisti</name>
    <dbReference type="NCBI Taxonomy" id="460087"/>
    <lineage>
        <taxon>Bacteria</taxon>
        <taxon>Bacillati</taxon>
        <taxon>Actinomycetota</taxon>
        <taxon>Actinomycetes</taxon>
        <taxon>Propionibacteriales</taxon>
        <taxon>Kribbellaceae</taxon>
        <taxon>Kribbella</taxon>
    </lineage>
</organism>
<gene>
    <name evidence="1" type="ORF">GCM10009789_65750</name>
</gene>
<protein>
    <submittedName>
        <fullName evidence="1">Uncharacterized protein</fullName>
    </submittedName>
</protein>
<dbReference type="EMBL" id="BAAAOS010000050">
    <property type="protein sequence ID" value="GAA1602504.1"/>
    <property type="molecule type" value="Genomic_DNA"/>
</dbReference>
<evidence type="ECO:0000313" key="2">
    <source>
        <dbReference type="Proteomes" id="UP001500393"/>
    </source>
</evidence>
<keyword evidence="2" id="KW-1185">Reference proteome</keyword>
<proteinExistence type="predicted"/>
<reference evidence="1 2" key="1">
    <citation type="journal article" date="2019" name="Int. J. Syst. Evol. Microbiol.">
        <title>The Global Catalogue of Microorganisms (GCM) 10K type strain sequencing project: providing services to taxonomists for standard genome sequencing and annotation.</title>
        <authorList>
            <consortium name="The Broad Institute Genomics Platform"/>
            <consortium name="The Broad Institute Genome Sequencing Center for Infectious Disease"/>
            <person name="Wu L."/>
            <person name="Ma J."/>
        </authorList>
    </citation>
    <scope>NUCLEOTIDE SEQUENCE [LARGE SCALE GENOMIC DNA]</scope>
    <source>
        <strain evidence="1 2">JCM 14969</strain>
    </source>
</reference>
<accession>A0ABN2EC88</accession>
<dbReference type="Proteomes" id="UP001500393">
    <property type="component" value="Unassembled WGS sequence"/>
</dbReference>
<evidence type="ECO:0000313" key="1">
    <source>
        <dbReference type="EMBL" id="GAA1602504.1"/>
    </source>
</evidence>
<comment type="caution">
    <text evidence="1">The sequence shown here is derived from an EMBL/GenBank/DDBJ whole genome shotgun (WGS) entry which is preliminary data.</text>
</comment>
<sequence>MTGYVSMIGEAISVHETWATRELPVLEAVIRAREARWDQFPDGADIASATGLGLDDVGRAFLALKNEYIDLRMTGGGPGHWFVQDVTPEARRIVGQWPSPDGLVDRLITALNVAADKEADSERRSKLRTVAGLIAGTAREIFVDVAAATITGRTGITGHGPGPDGG</sequence>
<name>A0ABN2EC88_9ACTN</name>